<gene>
    <name evidence="9" type="ORF">PCOS0759_LOCUS4027</name>
    <name evidence="10" type="ORF">PCOS0759_LOCUS4028</name>
</gene>
<evidence type="ECO:0000256" key="1">
    <source>
        <dbReference type="ARBA" id="ARBA00022723"/>
    </source>
</evidence>
<feature type="binding site" evidence="5">
    <location>
        <position position="481"/>
    </location>
    <ligand>
        <name>Zn(2+)</name>
        <dbReference type="ChEBI" id="CHEBI:29105"/>
        <label>1</label>
    </ligand>
</feature>
<feature type="active site" description="Proton donor" evidence="3">
    <location>
        <position position="477"/>
    </location>
</feature>
<dbReference type="Pfam" id="PF00233">
    <property type="entry name" value="PDEase_I"/>
    <property type="match status" value="1"/>
</dbReference>
<dbReference type="PROSITE" id="PS51845">
    <property type="entry name" value="PDEASE_I_2"/>
    <property type="match status" value="1"/>
</dbReference>
<evidence type="ECO:0000256" key="5">
    <source>
        <dbReference type="PIRSR" id="PIRSR623088-3"/>
    </source>
</evidence>
<feature type="binding site" evidence="5">
    <location>
        <position position="628"/>
    </location>
    <ligand>
        <name>Zn(2+)</name>
        <dbReference type="ChEBI" id="CHEBI:29105"/>
        <label>1</label>
    </ligand>
</feature>
<dbReference type="Gene3D" id="1.10.1300.10">
    <property type="entry name" value="3'5'-cyclic nucleotide phosphodiesterase, catalytic domain"/>
    <property type="match status" value="1"/>
</dbReference>
<dbReference type="InterPro" id="IPR003607">
    <property type="entry name" value="HD/PDEase_dom"/>
</dbReference>
<feature type="compositionally biased region" description="Polar residues" evidence="7">
    <location>
        <begin position="1"/>
        <end position="15"/>
    </location>
</feature>
<evidence type="ECO:0000256" key="6">
    <source>
        <dbReference type="RuleBase" id="RU363067"/>
    </source>
</evidence>
<feature type="binding site" evidence="4">
    <location>
        <position position="628"/>
    </location>
    <ligand>
        <name>AMP</name>
        <dbReference type="ChEBI" id="CHEBI:456215"/>
    </ligand>
</feature>
<organism evidence="9">
    <name type="scientific">Percolomonas cosmopolitus</name>
    <dbReference type="NCBI Taxonomy" id="63605"/>
    <lineage>
        <taxon>Eukaryota</taxon>
        <taxon>Discoba</taxon>
        <taxon>Heterolobosea</taxon>
        <taxon>Tetramitia</taxon>
        <taxon>Eutetramitia</taxon>
        <taxon>Percolomonadidae</taxon>
        <taxon>Percolomonas</taxon>
    </lineage>
</organism>
<feature type="binding site" evidence="4">
    <location>
        <begin position="477"/>
        <end position="481"/>
    </location>
    <ligand>
        <name>AMP</name>
        <dbReference type="ChEBI" id="CHEBI:456215"/>
    </ligand>
</feature>
<dbReference type="PANTHER" id="PTHR11347">
    <property type="entry name" value="CYCLIC NUCLEOTIDE PHOSPHODIESTERASE"/>
    <property type="match status" value="1"/>
</dbReference>
<dbReference type="GO" id="GO:0007165">
    <property type="term" value="P:signal transduction"/>
    <property type="evidence" value="ECO:0007669"/>
    <property type="project" value="InterPro"/>
</dbReference>
<keyword evidence="2 6" id="KW-0378">Hydrolase</keyword>
<feature type="binding site" evidence="5">
    <location>
        <position position="518"/>
    </location>
    <ligand>
        <name>Zn(2+)</name>
        <dbReference type="ChEBI" id="CHEBI:29105"/>
        <label>1</label>
    </ligand>
</feature>
<protein>
    <recommendedName>
        <fullName evidence="6">Phosphodiesterase</fullName>
        <ecNumber evidence="6">3.1.4.-</ecNumber>
    </recommendedName>
</protein>
<dbReference type="SMART" id="SM00471">
    <property type="entry name" value="HDc"/>
    <property type="match status" value="1"/>
</dbReference>
<evidence type="ECO:0000256" key="7">
    <source>
        <dbReference type="SAM" id="MobiDB-lite"/>
    </source>
</evidence>
<dbReference type="AlphaFoldDB" id="A0A6U0KJL2"/>
<feature type="binding site" evidence="5">
    <location>
        <position position="517"/>
    </location>
    <ligand>
        <name>Zn(2+)</name>
        <dbReference type="ChEBI" id="CHEBI:29105"/>
        <label>1</label>
    </ligand>
</feature>
<reference evidence="9" key="1">
    <citation type="submission" date="2021-01" db="EMBL/GenBank/DDBJ databases">
        <authorList>
            <person name="Corre E."/>
            <person name="Pelletier E."/>
            <person name="Niang G."/>
            <person name="Scheremetjew M."/>
            <person name="Finn R."/>
            <person name="Kale V."/>
            <person name="Holt S."/>
            <person name="Cochrane G."/>
            <person name="Meng A."/>
            <person name="Brown T."/>
            <person name="Cohen L."/>
        </authorList>
    </citation>
    <scope>NUCLEOTIDE SEQUENCE</scope>
    <source>
        <strain evidence="9">WS</strain>
    </source>
</reference>
<dbReference type="PROSITE" id="PS00126">
    <property type="entry name" value="PDEASE_I_1"/>
    <property type="match status" value="1"/>
</dbReference>
<evidence type="ECO:0000259" key="8">
    <source>
        <dbReference type="PROSITE" id="PS51845"/>
    </source>
</evidence>
<comment type="cofactor">
    <cofactor evidence="6">
        <name>a divalent metal cation</name>
        <dbReference type="ChEBI" id="CHEBI:60240"/>
    </cofactor>
    <text evidence="6">Binds 2 divalent metal cations per subunit. Site 1 may preferentially bind zinc ions, while site 2 has a preference for magnesium and/or manganese ions.</text>
</comment>
<dbReference type="CDD" id="cd00077">
    <property type="entry name" value="HDc"/>
    <property type="match status" value="1"/>
</dbReference>
<feature type="binding site" evidence="4">
    <location>
        <position position="518"/>
    </location>
    <ligand>
        <name>AMP</name>
        <dbReference type="ChEBI" id="CHEBI:456215"/>
    </ligand>
</feature>
<evidence type="ECO:0000313" key="9">
    <source>
        <dbReference type="EMBL" id="CAD9080787.1"/>
    </source>
</evidence>
<dbReference type="EMBL" id="HBGD01004842">
    <property type="protein sequence ID" value="CAD9080787.1"/>
    <property type="molecule type" value="Transcribed_RNA"/>
</dbReference>
<evidence type="ECO:0000256" key="3">
    <source>
        <dbReference type="PIRSR" id="PIRSR623088-1"/>
    </source>
</evidence>
<dbReference type="SUPFAM" id="SSF109604">
    <property type="entry name" value="HD-domain/PDEase-like"/>
    <property type="match status" value="1"/>
</dbReference>
<dbReference type="GO" id="GO:0046872">
    <property type="term" value="F:metal ion binding"/>
    <property type="evidence" value="ECO:0007669"/>
    <property type="project" value="UniProtKB-KW"/>
</dbReference>
<dbReference type="EC" id="3.1.4.-" evidence="6"/>
<feature type="binding site" evidence="4">
    <location>
        <position position="679"/>
    </location>
    <ligand>
        <name>AMP</name>
        <dbReference type="ChEBI" id="CHEBI:456215"/>
    </ligand>
</feature>
<feature type="compositionally biased region" description="Low complexity" evidence="7">
    <location>
        <begin position="16"/>
        <end position="31"/>
    </location>
</feature>
<comment type="similarity">
    <text evidence="6">Belongs to the cyclic nucleotide phosphodiesterase family.</text>
</comment>
<evidence type="ECO:0000313" key="10">
    <source>
        <dbReference type="EMBL" id="CAD9080788.1"/>
    </source>
</evidence>
<dbReference type="InterPro" id="IPR023088">
    <property type="entry name" value="PDEase"/>
</dbReference>
<dbReference type="EMBL" id="HBGD01004843">
    <property type="protein sequence ID" value="CAD9080788.1"/>
    <property type="molecule type" value="Transcribed_RNA"/>
</dbReference>
<dbReference type="PRINTS" id="PR00387">
    <property type="entry name" value="PDIESTERASE1"/>
</dbReference>
<name>A0A6U0KJL2_9EUKA</name>
<sequence>MGSACSTANSLSPTGNSPHHSSSHHPNSAHALNPSSLSKNASIANLPSANLALLVHSLAQLSTMYTIIKSEMSIDKSTSSQDSSSHLVPQDFVSAAAAASAATSTRIKKKFLCGCLVRSGFRGLGFVLTDGENVWGKEVDANYLQNIKEAIEHGESISWDTLFTSLRKSFEEGRVTIDMQQPDESQCHLHIELTQLPIVAKTTMRSKLKLWTDEETKHATLSQYFLIPLYEYYAVRTEIMPRQRIEDLQKQLELYKSELSYLEQSERKQHKNSTKSMQKKESSIGNMNLSGLSLLENGEIHSQAQVAKFLTALKKRLIQSNLINEQEHEALTAVINNLNQDTIYRYELNKPGEKKVDLEVMAWLKNKFEAEGSPANENRPKRDLATVDANSFIKNIDVSQIEKTKTRQDIIGMFDKVNDWNFDVFKLRDLTDGQTLFITAYTLFVKYDLPRKFSIPEDVLIGFLAEVQGGYHTNPYHNSMHAADVLQVFHFIVAKGGLGDYLSDEDMLAGLTSAIIHDYDHPGLNNAFQINTQSYLATLYNDRAVLENHHCAQAFELMRTSDFNILQNLTREQYTEVRETIIDMVLATDMGQHSKIVGKFKNLIENRSTFSSKSDVRVALEIAIKIADVSNPIRPRKLYLKWAQRISEEFYNQGDKERDLGLEISPFMDRTKPSLSNLQIAFIGYLVIPMIESYCVFLPKMEFCRSYLQKNRSYWSSHQAVNPEDTRVED</sequence>
<evidence type="ECO:0000256" key="2">
    <source>
        <dbReference type="ARBA" id="ARBA00022801"/>
    </source>
</evidence>
<accession>A0A6U0KJL2</accession>
<feature type="binding site" evidence="5">
    <location>
        <position position="518"/>
    </location>
    <ligand>
        <name>Zn(2+)</name>
        <dbReference type="ChEBI" id="CHEBI:29105"/>
        <label>2</label>
    </ligand>
</feature>
<dbReference type="GO" id="GO:0004114">
    <property type="term" value="F:3',5'-cyclic-nucleotide phosphodiesterase activity"/>
    <property type="evidence" value="ECO:0007669"/>
    <property type="project" value="InterPro"/>
</dbReference>
<feature type="domain" description="PDEase" evidence="8">
    <location>
        <begin position="399"/>
        <end position="722"/>
    </location>
</feature>
<evidence type="ECO:0000256" key="4">
    <source>
        <dbReference type="PIRSR" id="PIRSR623088-2"/>
    </source>
</evidence>
<dbReference type="InterPro" id="IPR002073">
    <property type="entry name" value="PDEase_catalytic_dom"/>
</dbReference>
<feature type="region of interest" description="Disordered" evidence="7">
    <location>
        <begin position="1"/>
        <end position="34"/>
    </location>
</feature>
<proteinExistence type="inferred from homology"/>
<dbReference type="InterPro" id="IPR023174">
    <property type="entry name" value="PDEase_CS"/>
</dbReference>
<keyword evidence="1 5" id="KW-0479">Metal-binding</keyword>
<dbReference type="InterPro" id="IPR036971">
    <property type="entry name" value="PDEase_catalytic_dom_sf"/>
</dbReference>